<evidence type="ECO:0000313" key="5">
    <source>
        <dbReference type="Proteomes" id="UP000004371"/>
    </source>
</evidence>
<dbReference type="InterPro" id="IPR037522">
    <property type="entry name" value="HD_GYP_dom"/>
</dbReference>
<evidence type="ECO:0000259" key="2">
    <source>
        <dbReference type="PROSITE" id="PS51831"/>
    </source>
</evidence>
<dbReference type="Pfam" id="PF08447">
    <property type="entry name" value="PAS_3"/>
    <property type="match status" value="1"/>
</dbReference>
<dbReference type="eggNOG" id="COG3437">
    <property type="taxonomic scope" value="Bacteria"/>
</dbReference>
<dbReference type="CDD" id="cd00130">
    <property type="entry name" value="PAS"/>
    <property type="match status" value="1"/>
</dbReference>
<evidence type="ECO:0000259" key="3">
    <source>
        <dbReference type="PROSITE" id="PS51832"/>
    </source>
</evidence>
<dbReference type="InterPro" id="IPR013655">
    <property type="entry name" value="PAS_fold_3"/>
</dbReference>
<dbReference type="Pfam" id="PF13487">
    <property type="entry name" value="HD_5"/>
    <property type="match status" value="1"/>
</dbReference>
<dbReference type="PROSITE" id="PS51831">
    <property type="entry name" value="HD"/>
    <property type="match status" value="1"/>
</dbReference>
<dbReference type="EMBL" id="AEVS01000049">
    <property type="protein sequence ID" value="EGA66142.1"/>
    <property type="molecule type" value="Genomic_DNA"/>
</dbReference>
<dbReference type="Proteomes" id="UP000004371">
    <property type="component" value="Unassembled WGS sequence"/>
</dbReference>
<comment type="caution">
    <text evidence="4">The sequence shown here is derived from an EMBL/GenBank/DDBJ whole genome shotgun (WGS) entry which is preliminary data.</text>
</comment>
<sequence length="456" mass="51449">MFNTKRMLSRGQSDFFFYASNEHDQITYISDSVLSVLGCYPEEIYHQSRSPDKDSYLYSVLTAINHKREQLADKKDHPSFEVVVKGRSGATKQLLISEIVLKDASGKYLGIHGFAIDTTEEHIKEEDLSTNQQMLSVATRLAQFGHWNLDLVTGELLWSDEIYTMFGIEKTAFGASYEAFLDCIPSDDKILVNERFNNALEHASNYEVEHRVVRKTDNKTYIVREFCEFICDSEGKPIRALGAVQDITHSRKAELEKIAQEKTRYTSLIETIDAVAATLAFRDPYTAGHQKRVSQIAVRISEELGLDEKTIEGIKLGALLHDIGKVMVPMEILNRPGRLTKPEFEIIKTHPNVGFDIVEKVEFIWPIGEMILQHHERLDGTGYPNGLSGDEIILEARIIAVADVLEAITSHRPYRPALGIDKATEVLLEGRGTAFDATVVDTCMKLVKNNQLEFGH</sequence>
<proteinExistence type="predicted"/>
<dbReference type="InterPro" id="IPR006675">
    <property type="entry name" value="HDIG_dom"/>
</dbReference>
<dbReference type="Gene3D" id="1.10.3210.10">
    <property type="entry name" value="Hypothetical protein af1432"/>
    <property type="match status" value="1"/>
</dbReference>
<dbReference type="SUPFAM" id="SSF55785">
    <property type="entry name" value="PYP-like sensor domain (PAS domain)"/>
    <property type="match status" value="2"/>
</dbReference>
<dbReference type="PANTHER" id="PTHR43155:SF2">
    <property type="entry name" value="CYCLIC DI-GMP PHOSPHODIESTERASE PA4108"/>
    <property type="match status" value="1"/>
</dbReference>
<dbReference type="PROSITE" id="PS50113">
    <property type="entry name" value="PAC"/>
    <property type="match status" value="2"/>
</dbReference>
<dbReference type="InterPro" id="IPR003607">
    <property type="entry name" value="HD/PDEase_dom"/>
</dbReference>
<gene>
    <name evidence="4" type="ORF">VIBR0546_00215</name>
</gene>
<dbReference type="Gene3D" id="3.30.450.20">
    <property type="entry name" value="PAS domain"/>
    <property type="match status" value="2"/>
</dbReference>
<dbReference type="SMART" id="SM00471">
    <property type="entry name" value="HDc"/>
    <property type="match status" value="1"/>
</dbReference>
<dbReference type="GO" id="GO:0008081">
    <property type="term" value="F:phosphoric diester hydrolase activity"/>
    <property type="evidence" value="ECO:0007669"/>
    <property type="project" value="UniProtKB-ARBA"/>
</dbReference>
<dbReference type="InterPro" id="IPR000014">
    <property type="entry name" value="PAS"/>
</dbReference>
<dbReference type="CDD" id="cd00077">
    <property type="entry name" value="HDc"/>
    <property type="match status" value="1"/>
</dbReference>
<feature type="domain" description="HD" evidence="2">
    <location>
        <begin position="286"/>
        <end position="408"/>
    </location>
</feature>
<dbReference type="PANTHER" id="PTHR43155">
    <property type="entry name" value="CYCLIC DI-GMP PHOSPHODIESTERASE PA4108-RELATED"/>
    <property type="match status" value="1"/>
</dbReference>
<evidence type="ECO:0000259" key="1">
    <source>
        <dbReference type="PROSITE" id="PS50113"/>
    </source>
</evidence>
<dbReference type="InterPro" id="IPR006674">
    <property type="entry name" value="HD_domain"/>
</dbReference>
<reference evidence="4 5" key="1">
    <citation type="journal article" date="2012" name="Int. J. Syst. Evol. Microbiol.">
        <title>Vibrio caribbeanicus sp. nov., isolated from the marine sponge Scleritoderma cyanea.</title>
        <authorList>
            <person name="Hoffmann M."/>
            <person name="Monday S.R."/>
            <person name="Allard M.W."/>
            <person name="Strain E.A."/>
            <person name="Whittaker P."/>
            <person name="Naum M."/>
            <person name="McCarthy P.J."/>
            <person name="Lopez J.V."/>
            <person name="Fischer M."/>
            <person name="Brown E.W."/>
        </authorList>
    </citation>
    <scope>NUCLEOTIDE SEQUENCE [LARGE SCALE GENOMIC DNA]</scope>
    <source>
        <strain evidence="4 5">LMG 20546</strain>
    </source>
</reference>
<evidence type="ECO:0000313" key="4">
    <source>
        <dbReference type="EMBL" id="EGA66142.1"/>
    </source>
</evidence>
<organism evidence="4 5">
    <name type="scientific">Vibrio brasiliensis LMG 20546</name>
    <dbReference type="NCBI Taxonomy" id="945543"/>
    <lineage>
        <taxon>Bacteria</taxon>
        <taxon>Pseudomonadati</taxon>
        <taxon>Pseudomonadota</taxon>
        <taxon>Gammaproteobacteria</taxon>
        <taxon>Vibrionales</taxon>
        <taxon>Vibrionaceae</taxon>
        <taxon>Vibrio</taxon>
        <taxon>Vibrio oreintalis group</taxon>
    </lineage>
</organism>
<dbReference type="Gene3D" id="2.10.70.100">
    <property type="match status" value="1"/>
</dbReference>
<dbReference type="SUPFAM" id="SSF109604">
    <property type="entry name" value="HD-domain/PDEase-like"/>
    <property type="match status" value="1"/>
</dbReference>
<keyword evidence="5" id="KW-1185">Reference proteome</keyword>
<feature type="domain" description="PAC" evidence="1">
    <location>
        <begin position="206"/>
        <end position="259"/>
    </location>
</feature>
<protein>
    <submittedName>
        <fullName evidence="4">Putative PAS/PAC sensor protein</fullName>
    </submittedName>
</protein>
<dbReference type="RefSeq" id="WP_006878894.1">
    <property type="nucleotide sequence ID" value="NZ_AEVS01000049.1"/>
</dbReference>
<feature type="domain" description="HD-GYP" evidence="3">
    <location>
        <begin position="264"/>
        <end position="456"/>
    </location>
</feature>
<dbReference type="NCBIfam" id="TIGR00277">
    <property type="entry name" value="HDIG"/>
    <property type="match status" value="1"/>
</dbReference>
<dbReference type="InterPro" id="IPR035965">
    <property type="entry name" value="PAS-like_dom_sf"/>
</dbReference>
<dbReference type="AlphaFoldDB" id="E8LSU9"/>
<feature type="domain" description="PAC" evidence="1">
    <location>
        <begin position="78"/>
        <end position="130"/>
    </location>
</feature>
<dbReference type="STRING" id="945543.VIBR0546_00215"/>
<dbReference type="InterPro" id="IPR000700">
    <property type="entry name" value="PAS-assoc_C"/>
</dbReference>
<accession>E8LSU9</accession>
<dbReference type="PROSITE" id="PS51832">
    <property type="entry name" value="HD_GYP"/>
    <property type="match status" value="1"/>
</dbReference>
<name>E8LSU9_9VIBR</name>